<feature type="region of interest" description="Disordered" evidence="1">
    <location>
        <begin position="369"/>
        <end position="435"/>
    </location>
</feature>
<name>A0A3B0RFX4_9ZZZZ</name>
<feature type="compositionally biased region" description="Polar residues" evidence="1">
    <location>
        <begin position="369"/>
        <end position="381"/>
    </location>
</feature>
<dbReference type="InterPro" id="IPR022038">
    <property type="entry name" value="Ig-like_bact"/>
</dbReference>
<feature type="domain" description="Ig-like" evidence="2">
    <location>
        <begin position="302"/>
        <end position="379"/>
    </location>
</feature>
<feature type="compositionally biased region" description="Basic residues" evidence="1">
    <location>
        <begin position="424"/>
        <end position="435"/>
    </location>
</feature>
<proteinExistence type="predicted"/>
<evidence type="ECO:0000313" key="3">
    <source>
        <dbReference type="EMBL" id="VAV82285.1"/>
    </source>
</evidence>
<sequence>MIMNAILGKLKRPLTLCLTVAASFMLVCVLSLPAYSAMVWKAKINVEAVDMSDSGAAILGAATDATDGFENAYEARALLSGYLMAYFRHPEWAQETQFFWTDIRDTILPKEWSWIVQSRYRNRVHVVSWEIDAPVGLELYIMDTVTGDVIDMRAVSSYTYTNTSTAAREFVVEATGAIAEQVPADTTPPETLITTAPSGYLTGPSFTFAYMGSDDISGSSSLEYSYSFDGGTWSTFDMGTSVVISPVAEGEHTFRVKAKDLAGNEDLTPAERTFTVDVTPPVLLLSSVSPEQLWPPNRRMKNVTFTGTITDALSGVSSLTYVVVDEYGEIGTTGAVSTASGSFTFVLELMAKRHGRDKDGRLYTISLTGMDNAGNSVTTSGEVLVPHDRRHFKKLKKHKKDKDKKDKDKEDDEEDKKDKEKKLQRDRHRSRHRGR</sequence>
<dbReference type="InterPro" id="IPR013783">
    <property type="entry name" value="Ig-like_fold"/>
</dbReference>
<evidence type="ECO:0000256" key="1">
    <source>
        <dbReference type="SAM" id="MobiDB-lite"/>
    </source>
</evidence>
<dbReference type="Pfam" id="PF12245">
    <property type="entry name" value="Big_3_2"/>
    <property type="match status" value="1"/>
</dbReference>
<reference evidence="3" key="1">
    <citation type="submission" date="2018-06" db="EMBL/GenBank/DDBJ databases">
        <authorList>
            <person name="Zhirakovskaya E."/>
        </authorList>
    </citation>
    <scope>NUCLEOTIDE SEQUENCE</scope>
</reference>
<dbReference type="Gene3D" id="2.60.40.10">
    <property type="entry name" value="Immunoglobulins"/>
    <property type="match status" value="1"/>
</dbReference>
<organism evidence="3">
    <name type="scientific">hydrothermal vent metagenome</name>
    <dbReference type="NCBI Taxonomy" id="652676"/>
    <lineage>
        <taxon>unclassified sequences</taxon>
        <taxon>metagenomes</taxon>
        <taxon>ecological metagenomes</taxon>
    </lineage>
</organism>
<protein>
    <recommendedName>
        <fullName evidence="2">Ig-like domain-containing protein</fullName>
    </recommendedName>
</protein>
<dbReference type="EMBL" id="UOEA01000009">
    <property type="protein sequence ID" value="VAV82285.1"/>
    <property type="molecule type" value="Genomic_DNA"/>
</dbReference>
<accession>A0A3B0RFX4</accession>
<feature type="compositionally biased region" description="Basic residues" evidence="1">
    <location>
        <begin position="388"/>
        <end position="402"/>
    </location>
</feature>
<dbReference type="AlphaFoldDB" id="A0A3B0RFX4"/>
<evidence type="ECO:0000259" key="2">
    <source>
        <dbReference type="Pfam" id="PF12245"/>
    </source>
</evidence>
<gene>
    <name evidence="3" type="ORF">MNBD_DELTA01-16</name>
</gene>